<reference evidence="4 5" key="1">
    <citation type="submission" date="2018-03" db="EMBL/GenBank/DDBJ databases">
        <title>Genomic Encyclopedia of Archaeal and Bacterial Type Strains, Phase II (KMG-II): from individual species to whole genera.</title>
        <authorList>
            <person name="Goeker M."/>
        </authorList>
    </citation>
    <scope>NUCLEOTIDE SEQUENCE [LARGE SCALE GENOMIC DNA]</scope>
    <source>
        <strain evidence="4 5">DSM 27267</strain>
    </source>
</reference>
<evidence type="ECO:0008006" key="7">
    <source>
        <dbReference type="Google" id="ProtNLM"/>
    </source>
</evidence>
<evidence type="ECO:0000256" key="1">
    <source>
        <dbReference type="SAM" id="MobiDB-lite"/>
    </source>
</evidence>
<protein>
    <recommendedName>
        <fullName evidence="7">TonB family protein</fullName>
    </recommendedName>
</protein>
<keyword evidence="6" id="KW-1185">Reference proteome</keyword>
<keyword evidence="2" id="KW-1133">Transmembrane helix</keyword>
<dbReference type="EMBL" id="BLAU01000001">
    <property type="protein sequence ID" value="GET23341.1"/>
    <property type="molecule type" value="Genomic_DNA"/>
</dbReference>
<keyword evidence="2" id="KW-0472">Membrane</keyword>
<gene>
    <name evidence="4" type="ORF">CLV93_103215</name>
    <name evidence="3" type="ORF">JCM18694_35870</name>
</gene>
<dbReference type="RefSeq" id="WP_106541632.1">
    <property type="nucleotide sequence ID" value="NZ_BLAU01000001.1"/>
</dbReference>
<dbReference type="OrthoDB" id="9786892at2"/>
<keyword evidence="2" id="KW-0812">Transmembrane</keyword>
<comment type="caution">
    <text evidence="4">The sequence shown here is derived from an EMBL/GenBank/DDBJ whole genome shotgun (WGS) entry which is preliminary data.</text>
</comment>
<accession>A0A2P8CFX6</accession>
<dbReference type="Proteomes" id="UP000396862">
    <property type="component" value="Unassembled WGS sequence"/>
</dbReference>
<sequence length="243" mass="27430">MKKLKELYRRHIYGVIGTLAFHLILLTIFLLAELKTSKMPKDEGIILDFTEQPPPKLPEPEVKKEKKANTSPTESADRGSNRAVNDASKKKQTKDQFFDKSYRDEIAKAKALVNDVNKTLSQKIPEIGDVKMPEETTEGMKPEDIKNTIYKGKSNIHYSLKDRYHVRLPIPIYLAQGGGEITVDIVVDRNGRVLSATPRPNPNVTDTMLYAYAKKAAENTEFNVAPNAPEKQRGTITYNFVPQ</sequence>
<evidence type="ECO:0000313" key="3">
    <source>
        <dbReference type="EMBL" id="GET23341.1"/>
    </source>
</evidence>
<reference evidence="3 6" key="2">
    <citation type="submission" date="2019-10" db="EMBL/GenBank/DDBJ databases">
        <title>Prolixibacter strains distinguished by the presence of nitrate reductase genes were adept at nitrate-dependent anaerobic corrosion of metallic iron and carbon steel.</title>
        <authorList>
            <person name="Iino T."/>
            <person name="Shono N."/>
            <person name="Ito K."/>
            <person name="Nakamura R."/>
            <person name="Sueoka K."/>
            <person name="Harayama S."/>
            <person name="Ohkuma M."/>
        </authorList>
    </citation>
    <scope>NUCLEOTIDE SEQUENCE [LARGE SCALE GENOMIC DNA]</scope>
    <source>
        <strain evidence="3 6">MIC1-1</strain>
    </source>
</reference>
<feature type="region of interest" description="Disordered" evidence="1">
    <location>
        <begin position="48"/>
        <end position="94"/>
    </location>
</feature>
<dbReference type="EMBL" id="PYGC01000003">
    <property type="protein sequence ID" value="PSK83799.1"/>
    <property type="molecule type" value="Genomic_DNA"/>
</dbReference>
<evidence type="ECO:0000313" key="4">
    <source>
        <dbReference type="EMBL" id="PSK83799.1"/>
    </source>
</evidence>
<dbReference type="AlphaFoldDB" id="A0A2P8CFX6"/>
<evidence type="ECO:0000313" key="5">
    <source>
        <dbReference type="Proteomes" id="UP000240621"/>
    </source>
</evidence>
<feature type="transmembrane region" description="Helical" evidence="2">
    <location>
        <begin position="12"/>
        <end position="32"/>
    </location>
</feature>
<feature type="compositionally biased region" description="Basic and acidic residues" evidence="1">
    <location>
        <begin position="58"/>
        <end position="68"/>
    </location>
</feature>
<proteinExistence type="predicted"/>
<evidence type="ECO:0000256" key="2">
    <source>
        <dbReference type="SAM" id="Phobius"/>
    </source>
</evidence>
<evidence type="ECO:0000313" key="6">
    <source>
        <dbReference type="Proteomes" id="UP000396862"/>
    </source>
</evidence>
<organism evidence="4 5">
    <name type="scientific">Prolixibacter denitrificans</name>
    <dbReference type="NCBI Taxonomy" id="1541063"/>
    <lineage>
        <taxon>Bacteria</taxon>
        <taxon>Pseudomonadati</taxon>
        <taxon>Bacteroidota</taxon>
        <taxon>Bacteroidia</taxon>
        <taxon>Marinilabiliales</taxon>
        <taxon>Prolixibacteraceae</taxon>
        <taxon>Prolixibacter</taxon>
    </lineage>
</organism>
<name>A0A2P8CFX6_9BACT</name>
<dbReference type="Proteomes" id="UP000240621">
    <property type="component" value="Unassembled WGS sequence"/>
</dbReference>